<protein>
    <recommendedName>
        <fullName evidence="3">DDE-1 domain-containing protein</fullName>
    </recommendedName>
</protein>
<evidence type="ECO:0000313" key="1">
    <source>
        <dbReference type="EMBL" id="KIH63956.1"/>
    </source>
</evidence>
<dbReference type="AlphaFoldDB" id="A0A0C2H3G0"/>
<dbReference type="Proteomes" id="UP000054047">
    <property type="component" value="Unassembled WGS sequence"/>
</dbReference>
<gene>
    <name evidence="1" type="ORF">ANCDUO_05738</name>
</gene>
<proteinExistence type="predicted"/>
<name>A0A0C2H3G0_9BILA</name>
<accession>A0A0C2H3G0</accession>
<evidence type="ECO:0008006" key="3">
    <source>
        <dbReference type="Google" id="ProtNLM"/>
    </source>
</evidence>
<dbReference type="OrthoDB" id="5876883at2759"/>
<dbReference type="EMBL" id="KN728337">
    <property type="protein sequence ID" value="KIH63956.1"/>
    <property type="molecule type" value="Genomic_DNA"/>
</dbReference>
<keyword evidence="2" id="KW-1185">Reference proteome</keyword>
<sequence length="343" mass="38998">MQNRFRWIQTSNHLQKLRNIAAQEEIRAERRVALKRLAVLLEEKASLRWINCFKAQAGIRSRRVTKFVAKRIYRDREKVEETASKFVAKARAEIKDIPLSCVANADQSGFSKELTIPRSLGPVGVKRVERIVQSSAAISHSYTILPLLFADGRLGQYLFVLLQEKSALFPHKGHYIADNLVVRAGKSHIMSKSHMIDWLNSCVLLPETPQTLYLLLDSWTSFKDKDVIAGSAASVGKTLVVRNIPAGTTSYIQPLDVYFFRPFKAMGKRITHYALVHNINFVVSQRDNILKILSTVIWDWGTKLKLGVKSECKSRSPQRSQGVYLQNSFCVINTMRHKQRCGS</sequence>
<evidence type="ECO:0000313" key="2">
    <source>
        <dbReference type="Proteomes" id="UP000054047"/>
    </source>
</evidence>
<reference evidence="1 2" key="1">
    <citation type="submission" date="2013-12" db="EMBL/GenBank/DDBJ databases">
        <title>Draft genome of the parsitic nematode Ancylostoma duodenale.</title>
        <authorList>
            <person name="Mitreva M."/>
        </authorList>
    </citation>
    <scope>NUCLEOTIDE SEQUENCE [LARGE SCALE GENOMIC DNA]</scope>
    <source>
        <strain evidence="1 2">Zhejiang</strain>
    </source>
</reference>
<organism evidence="1 2">
    <name type="scientific">Ancylostoma duodenale</name>
    <dbReference type="NCBI Taxonomy" id="51022"/>
    <lineage>
        <taxon>Eukaryota</taxon>
        <taxon>Metazoa</taxon>
        <taxon>Ecdysozoa</taxon>
        <taxon>Nematoda</taxon>
        <taxon>Chromadorea</taxon>
        <taxon>Rhabditida</taxon>
        <taxon>Rhabditina</taxon>
        <taxon>Rhabditomorpha</taxon>
        <taxon>Strongyloidea</taxon>
        <taxon>Ancylostomatidae</taxon>
        <taxon>Ancylostomatinae</taxon>
        <taxon>Ancylostoma</taxon>
    </lineage>
</organism>